<dbReference type="Proteomes" id="UP000321523">
    <property type="component" value="Unassembled WGS sequence"/>
</dbReference>
<name>A0A512DWR4_9PROT</name>
<accession>A0A512DWR4</accession>
<reference evidence="2 3" key="1">
    <citation type="submission" date="2019-07" db="EMBL/GenBank/DDBJ databases">
        <title>Whole genome shotgun sequence of Skermanella aerolata NBRC 106429.</title>
        <authorList>
            <person name="Hosoyama A."/>
            <person name="Uohara A."/>
            <person name="Ohji S."/>
            <person name="Ichikawa N."/>
        </authorList>
    </citation>
    <scope>NUCLEOTIDE SEQUENCE [LARGE SCALE GENOMIC DNA]</scope>
    <source>
        <strain evidence="2 3">NBRC 106429</strain>
    </source>
</reference>
<evidence type="ECO:0000313" key="2">
    <source>
        <dbReference type="EMBL" id="GEO40914.1"/>
    </source>
</evidence>
<gene>
    <name evidence="2" type="ORF">SAE02_50620</name>
</gene>
<protein>
    <submittedName>
        <fullName evidence="2">Uncharacterized protein</fullName>
    </submittedName>
</protein>
<dbReference type="RefSeq" id="WP_244619638.1">
    <property type="nucleotide sequence ID" value="NZ_BJYZ01000024.1"/>
</dbReference>
<feature type="compositionally biased region" description="Polar residues" evidence="1">
    <location>
        <begin position="1"/>
        <end position="21"/>
    </location>
</feature>
<dbReference type="AlphaFoldDB" id="A0A512DWR4"/>
<sequence>MTLPDTTSTDQMTLERTSSGRAPSPGLAPADFDSDIDDAWLSRRYYGGDLPAEAERQLHLAGRHYCDDALAEAHLARAAEIAPGHRAVDLGHYKYFLYKARLPQALVCAYRMLEHASAGLGLNHTDWRQVTRGHADFDSLDPAPRFFLFTVKALGYLHVRLGRHAEGRVILEKVLELDTADRIGVRPLLAVLDRRERDGEDDES</sequence>
<feature type="region of interest" description="Disordered" evidence="1">
    <location>
        <begin position="1"/>
        <end position="31"/>
    </location>
</feature>
<comment type="caution">
    <text evidence="2">The sequence shown here is derived from an EMBL/GenBank/DDBJ whole genome shotgun (WGS) entry which is preliminary data.</text>
</comment>
<dbReference type="EMBL" id="BJYZ01000024">
    <property type="protein sequence ID" value="GEO40914.1"/>
    <property type="molecule type" value="Genomic_DNA"/>
</dbReference>
<proteinExistence type="predicted"/>
<evidence type="ECO:0000256" key="1">
    <source>
        <dbReference type="SAM" id="MobiDB-lite"/>
    </source>
</evidence>
<keyword evidence="3" id="KW-1185">Reference proteome</keyword>
<organism evidence="2 3">
    <name type="scientific">Skermanella aerolata</name>
    <dbReference type="NCBI Taxonomy" id="393310"/>
    <lineage>
        <taxon>Bacteria</taxon>
        <taxon>Pseudomonadati</taxon>
        <taxon>Pseudomonadota</taxon>
        <taxon>Alphaproteobacteria</taxon>
        <taxon>Rhodospirillales</taxon>
        <taxon>Azospirillaceae</taxon>
        <taxon>Skermanella</taxon>
    </lineage>
</organism>
<evidence type="ECO:0000313" key="3">
    <source>
        <dbReference type="Proteomes" id="UP000321523"/>
    </source>
</evidence>